<dbReference type="AlphaFoldDB" id="A0A8H4QU26"/>
<accession>A0A8H4QU26</accession>
<comment type="caution">
    <text evidence="3">The sequence shown here is derived from an EMBL/GenBank/DDBJ whole genome shotgun (WGS) entry which is preliminary data.</text>
</comment>
<dbReference type="EMBL" id="JAACJL010000031">
    <property type="protein sequence ID" value="KAF4616866.1"/>
    <property type="molecule type" value="Genomic_DNA"/>
</dbReference>
<proteinExistence type="predicted"/>
<evidence type="ECO:0000259" key="2">
    <source>
        <dbReference type="Pfam" id="PF20151"/>
    </source>
</evidence>
<keyword evidence="4" id="KW-1185">Reference proteome</keyword>
<evidence type="ECO:0000313" key="3">
    <source>
        <dbReference type="EMBL" id="KAF4616866.1"/>
    </source>
</evidence>
<keyword evidence="1" id="KW-0472">Membrane</keyword>
<evidence type="ECO:0000313" key="4">
    <source>
        <dbReference type="Proteomes" id="UP000521872"/>
    </source>
</evidence>
<keyword evidence="1" id="KW-0812">Transmembrane</keyword>
<keyword evidence="1" id="KW-1133">Transmembrane helix</keyword>
<feature type="domain" description="DUF6533" evidence="2">
    <location>
        <begin position="35"/>
        <end position="65"/>
    </location>
</feature>
<name>A0A8H4QU26_9AGAR</name>
<feature type="transmembrane region" description="Helical" evidence="1">
    <location>
        <begin position="229"/>
        <end position="245"/>
    </location>
</feature>
<sequence>MPNSLHHDTLDTLQEDLKYQPIIGIWSSPSQHDLATLSQEIHYIWRRPFSFVRAVYIFSKYFGLIAQRSVLLRHAGRRLRNDDVTPFMTWQNKHLWLVLSPFSTPGVQRSVCQRWFAFQLVSSLGYLALLDLILMLRLYALYRKDVRIAIFLAVCFSGLLIIELVFAPSAMYSVPYDPICNALESPTSFAFFGGAVWVVHLSMAALTAAKWNLTVMGIPIAKMVARDRAWSLSLIVVVFAVIVPYSATLKSIKPETVFMWPTSLFSITCCRLIMNMQTLGDGSGGDEERSTRDFTSAIEMLDVGAANIHSNPL</sequence>
<reference evidence="3 4" key="1">
    <citation type="submission" date="2019-12" db="EMBL/GenBank/DDBJ databases">
        <authorList>
            <person name="Floudas D."/>
            <person name="Bentzer J."/>
            <person name="Ahren D."/>
            <person name="Johansson T."/>
            <person name="Persson P."/>
            <person name="Tunlid A."/>
        </authorList>
    </citation>
    <scope>NUCLEOTIDE SEQUENCE [LARGE SCALE GENOMIC DNA]</scope>
    <source>
        <strain evidence="3 4">CBS 102.39</strain>
    </source>
</reference>
<dbReference type="Pfam" id="PF20151">
    <property type="entry name" value="DUF6533"/>
    <property type="match status" value="1"/>
</dbReference>
<gene>
    <name evidence="3" type="ORF">D9613_008913</name>
</gene>
<organism evidence="3 4">
    <name type="scientific">Agrocybe pediades</name>
    <dbReference type="NCBI Taxonomy" id="84607"/>
    <lineage>
        <taxon>Eukaryota</taxon>
        <taxon>Fungi</taxon>
        <taxon>Dikarya</taxon>
        <taxon>Basidiomycota</taxon>
        <taxon>Agaricomycotina</taxon>
        <taxon>Agaricomycetes</taxon>
        <taxon>Agaricomycetidae</taxon>
        <taxon>Agaricales</taxon>
        <taxon>Agaricineae</taxon>
        <taxon>Strophariaceae</taxon>
        <taxon>Agrocybe</taxon>
    </lineage>
</organism>
<feature type="transmembrane region" description="Helical" evidence="1">
    <location>
        <begin position="115"/>
        <end position="136"/>
    </location>
</feature>
<feature type="transmembrane region" description="Helical" evidence="1">
    <location>
        <begin position="148"/>
        <end position="169"/>
    </location>
</feature>
<dbReference type="InterPro" id="IPR045340">
    <property type="entry name" value="DUF6533"/>
</dbReference>
<protein>
    <recommendedName>
        <fullName evidence="2">DUF6533 domain-containing protein</fullName>
    </recommendedName>
</protein>
<evidence type="ECO:0000256" key="1">
    <source>
        <dbReference type="SAM" id="Phobius"/>
    </source>
</evidence>
<dbReference type="Proteomes" id="UP000521872">
    <property type="component" value="Unassembled WGS sequence"/>
</dbReference>
<feature type="transmembrane region" description="Helical" evidence="1">
    <location>
        <begin position="189"/>
        <end position="209"/>
    </location>
</feature>